<evidence type="ECO:0000259" key="7">
    <source>
        <dbReference type="PROSITE" id="PS51918"/>
    </source>
</evidence>
<evidence type="ECO:0000256" key="3">
    <source>
        <dbReference type="ARBA" id="ARBA00022691"/>
    </source>
</evidence>
<sequence>MITIKKHYKIYSEFLKEKYHEKVYKLPINIPLTCPNRDGKIGYGGCIFCGDLGAGFENLSSKVSVKDQLSINRERIEKKYKAKKFIGYFQNYTNSYEKLSVLKKYYLDACIEDIVELCISTRPDCISEEFLKMLNEVSNEKNVQITLELGLQSINHKTLKILNRGHSLAEFIDSVIMIKKFDFDICVHLIGNLPWDDLEDFIETAKVLSALRVDLIKIHSLYILKNTKLGNMYKNGEIEICTVKDYVERVVEFIRYSSKNIVFQRLLARAPEEETLFCNWSMSWWKINDMIDFELDRLGAYQGDKCDYLGGKSIK</sequence>
<keyword evidence="6" id="KW-0411">Iron-sulfur</keyword>
<dbReference type="InterPro" id="IPR005911">
    <property type="entry name" value="YhcC-like"/>
</dbReference>
<dbReference type="InterPro" id="IPR039661">
    <property type="entry name" value="ELP3"/>
</dbReference>
<dbReference type="InterPro" id="IPR058240">
    <property type="entry name" value="rSAM_sf"/>
</dbReference>
<gene>
    <name evidence="8" type="ORF">HLPR_04410</name>
</gene>
<dbReference type="EMBL" id="AP028654">
    <property type="protein sequence ID" value="BEP28110.1"/>
    <property type="molecule type" value="Genomic_DNA"/>
</dbReference>
<keyword evidence="4" id="KW-0479">Metal-binding</keyword>
<evidence type="ECO:0000256" key="2">
    <source>
        <dbReference type="ARBA" id="ARBA00022485"/>
    </source>
</evidence>
<dbReference type="SMART" id="SM00729">
    <property type="entry name" value="Elp3"/>
    <property type="match status" value="1"/>
</dbReference>
<comment type="cofactor">
    <cofactor evidence="1">
        <name>[4Fe-4S] cluster</name>
        <dbReference type="ChEBI" id="CHEBI:49883"/>
    </cofactor>
</comment>
<dbReference type="PROSITE" id="PS51918">
    <property type="entry name" value="RADICAL_SAM"/>
    <property type="match status" value="1"/>
</dbReference>
<dbReference type="KEGG" id="hprf:HLPR_04410"/>
<keyword evidence="3" id="KW-0949">S-adenosyl-L-methionine</keyword>
<dbReference type="Gene3D" id="3.80.30.20">
    <property type="entry name" value="tm_1862 like domain"/>
    <property type="match status" value="1"/>
</dbReference>
<dbReference type="GO" id="GO:0003824">
    <property type="term" value="F:catalytic activity"/>
    <property type="evidence" value="ECO:0007669"/>
    <property type="project" value="InterPro"/>
</dbReference>
<evidence type="ECO:0000256" key="1">
    <source>
        <dbReference type="ARBA" id="ARBA00001966"/>
    </source>
</evidence>
<dbReference type="InterPro" id="IPR032432">
    <property type="entry name" value="Radical_SAM_C"/>
</dbReference>
<dbReference type="Pfam" id="PF16199">
    <property type="entry name" value="Radical_SAM_C"/>
    <property type="match status" value="1"/>
</dbReference>
<evidence type="ECO:0000256" key="6">
    <source>
        <dbReference type="ARBA" id="ARBA00023014"/>
    </source>
</evidence>
<evidence type="ECO:0000313" key="8">
    <source>
        <dbReference type="EMBL" id="BEP28110.1"/>
    </source>
</evidence>
<organism evidence="8 9">
    <name type="scientific">Helicovermis profundi</name>
    <dbReference type="NCBI Taxonomy" id="3065157"/>
    <lineage>
        <taxon>Bacteria</taxon>
        <taxon>Bacillati</taxon>
        <taxon>Bacillota</taxon>
        <taxon>Clostridia</taxon>
        <taxon>Helicovermis</taxon>
    </lineage>
</organism>
<keyword evidence="5" id="KW-0408">Iron</keyword>
<evidence type="ECO:0000256" key="4">
    <source>
        <dbReference type="ARBA" id="ARBA00022723"/>
    </source>
</evidence>
<name>A0AAU9E2I7_9FIRM</name>
<dbReference type="SFLD" id="SFLDG01086">
    <property type="entry name" value="elongater_protein-like"/>
    <property type="match status" value="1"/>
</dbReference>
<dbReference type="Pfam" id="PF04055">
    <property type="entry name" value="Radical_SAM"/>
    <property type="match status" value="1"/>
</dbReference>
<dbReference type="InterPro" id="IPR023404">
    <property type="entry name" value="rSAM_horseshoe"/>
</dbReference>
<dbReference type="InterPro" id="IPR007197">
    <property type="entry name" value="rSAM"/>
</dbReference>
<dbReference type="Proteomes" id="UP001321786">
    <property type="component" value="Chromosome"/>
</dbReference>
<reference evidence="8 9" key="1">
    <citation type="submission" date="2023-08" db="EMBL/GenBank/DDBJ databases">
        <title>Helicovermis profunda gen. nov., sp. nov., a novel mesophilic, fermentative bacterium within the Bacillota from a deep-sea hydrothermal vent chimney.</title>
        <authorList>
            <person name="Miyazaki U."/>
            <person name="Mizutani D."/>
            <person name="Hashimoto Y."/>
            <person name="Tame A."/>
            <person name="Sawayama S."/>
            <person name="Miyazaki J."/>
            <person name="Takai K."/>
            <person name="Nakagawa S."/>
        </authorList>
    </citation>
    <scope>NUCLEOTIDE SEQUENCE [LARGE SCALE GENOMIC DNA]</scope>
    <source>
        <strain evidence="8 9">S502</strain>
    </source>
</reference>
<proteinExistence type="predicted"/>
<evidence type="ECO:0000313" key="9">
    <source>
        <dbReference type="Proteomes" id="UP001321786"/>
    </source>
</evidence>
<dbReference type="NCBIfam" id="TIGR01212">
    <property type="entry name" value="TIGR01212 family radical SAM protein"/>
    <property type="match status" value="1"/>
</dbReference>
<dbReference type="GO" id="GO:0051539">
    <property type="term" value="F:4 iron, 4 sulfur cluster binding"/>
    <property type="evidence" value="ECO:0007669"/>
    <property type="project" value="UniProtKB-KW"/>
</dbReference>
<evidence type="ECO:0000256" key="5">
    <source>
        <dbReference type="ARBA" id="ARBA00023004"/>
    </source>
</evidence>
<dbReference type="InterPro" id="IPR006638">
    <property type="entry name" value="Elp3/MiaA/NifB-like_rSAM"/>
</dbReference>
<dbReference type="SFLD" id="SFLDS00029">
    <property type="entry name" value="Radical_SAM"/>
    <property type="match status" value="1"/>
</dbReference>
<dbReference type="GO" id="GO:0046872">
    <property type="term" value="F:metal ion binding"/>
    <property type="evidence" value="ECO:0007669"/>
    <property type="project" value="UniProtKB-KW"/>
</dbReference>
<keyword evidence="2" id="KW-0004">4Fe-4S</keyword>
<feature type="domain" description="Radical SAM core" evidence="7">
    <location>
        <begin position="18"/>
        <end position="260"/>
    </location>
</feature>
<accession>A0AAU9E2I7</accession>
<dbReference type="AlphaFoldDB" id="A0AAU9E2I7"/>
<dbReference type="SFLD" id="SFLDG01091">
    <property type="entry name" value="uncharacterized_CHP01210-like"/>
    <property type="match status" value="1"/>
</dbReference>
<keyword evidence="9" id="KW-1185">Reference proteome</keyword>
<dbReference type="SUPFAM" id="SSF102114">
    <property type="entry name" value="Radical SAM enzymes"/>
    <property type="match status" value="1"/>
</dbReference>
<dbReference type="PANTHER" id="PTHR11135:SF1">
    <property type="entry name" value="PROTEIN YHCC"/>
    <property type="match status" value="1"/>
</dbReference>
<protein>
    <submittedName>
        <fullName evidence="8">TIGR01212 family radical SAM protein</fullName>
    </submittedName>
</protein>
<dbReference type="PANTHER" id="PTHR11135">
    <property type="entry name" value="HISTONE ACETYLTRANSFERASE-RELATED"/>
    <property type="match status" value="1"/>
</dbReference>